<evidence type="ECO:0000313" key="4">
    <source>
        <dbReference type="Proteomes" id="UP000032702"/>
    </source>
</evidence>
<dbReference type="GO" id="GO:0004672">
    <property type="term" value="F:protein kinase activity"/>
    <property type="evidence" value="ECO:0007669"/>
    <property type="project" value="InterPro"/>
</dbReference>
<dbReference type="InterPro" id="IPR057929">
    <property type="entry name" value="RamC_N"/>
</dbReference>
<feature type="domain" description="Protein kinase" evidence="2">
    <location>
        <begin position="279"/>
        <end position="567"/>
    </location>
</feature>
<sequence length="928" mass="104092">MPCHPRDAVCNEAVHLAAHPRPALRKPRPVPRMVECAFSPSPPHPMQGIERRAKRDIFFFTLTDPERYESLEDYRSTSTEFRDLVRGLLPAGWKMDYRQGTWCPVFPPEDKTPDEGFKIHASTKHENAQQLLRAAVPLFVEEGVAFKFVVDEDILDFTNESARGRGGCGKFITAYPVDVPQLRRLMERLHEATRDLTGPYILSDQRYKDSKTLFYRYGSFKNRFLLNVFGEQEPYMRAPDGSLVPDERQAYFVLPEGVEDPFPQEPEEDSGELILQGRYKVTSALSMSAKGGVYAGEDLQTGAQVVIKEARPLINRNRRSPHDAVACLHNEYRILSLLAGTGVAPQPIAFFQEWEHSFLVMDYVKGVPLSSLRAFEDFSLMLMTDIRDEDVQRFAQEYLQIARQLILGVRAIHAQGVVIQDVAPQNILFDLEQAKVTFIDFESAWSERLGEHAVVAPIRTLGFGDHQWNGQRPTMEEDQKALGRLLSNLIFPITPLLSLAPGHWEPFLRALAQEKGLPAPLLSLVLGTTGSAAEVDRLLENAEHQAKDARAAPRRPPQRTAEEHQETVRRIARYIVDQIEGPRGPLDLPTDYRRAATNPLNVAYGAAGVALFLHRAQGTVPTALREALLREAATADNEHYPPGLYVGTAGIAWTLLELGHPQEAERLLEMASHSPLLFKNADLFFGSAGYGLTQLFFHQRLKQASYLTHALQTFEGLKTSLQEAQGLYFYPNEGAVYHGLAHGASGIAYFLLRLFQATGQKEVLQYARGLMDFELAQAQKQNGQLVWQRSSHDAVHSPYWRVGSAGIGSVLLRFHAALGDPRYLDTARQIAHYLEGKYSVFPGNLSGMAGLGHFLIDMFKASQEEKYRQEAFRFADRIMLYALEREGGLVFPGEELIRISTDLGTGSAGIGLFLDRLLKQDGIPYLDD</sequence>
<reference evidence="3 4" key="1">
    <citation type="submission" date="2006-04" db="EMBL/GenBank/DDBJ databases">
        <authorList>
            <person name="Nierman W.C."/>
        </authorList>
    </citation>
    <scope>NUCLEOTIDE SEQUENCE [LARGE SCALE GENOMIC DNA]</scope>
    <source>
        <strain evidence="3 4">DW4/3-1</strain>
    </source>
</reference>
<dbReference type="SUPFAM" id="SSF56112">
    <property type="entry name" value="Protein kinase-like (PK-like)"/>
    <property type="match status" value="1"/>
</dbReference>
<dbReference type="Pfam" id="PF00069">
    <property type="entry name" value="Pkinase"/>
    <property type="match status" value="1"/>
</dbReference>
<dbReference type="PANTHER" id="PTHR44167:SF24">
    <property type="entry name" value="SERINE_THREONINE-PROTEIN KINASE CHK2"/>
    <property type="match status" value="1"/>
</dbReference>
<protein>
    <submittedName>
        <fullName evidence="3">Membrane translocator</fullName>
    </submittedName>
</protein>
<evidence type="ECO:0000256" key="1">
    <source>
        <dbReference type="SAM" id="MobiDB-lite"/>
    </source>
</evidence>
<dbReference type="InterPro" id="IPR058053">
    <property type="entry name" value="RamC_C"/>
</dbReference>
<evidence type="ECO:0000259" key="2">
    <source>
        <dbReference type="PROSITE" id="PS50011"/>
    </source>
</evidence>
<dbReference type="PROSITE" id="PS50011">
    <property type="entry name" value="PROTEIN_KINASE_DOM"/>
    <property type="match status" value="1"/>
</dbReference>
<dbReference type="Pfam" id="PF25816">
    <property type="entry name" value="RamC_N"/>
    <property type="match status" value="1"/>
</dbReference>
<dbReference type="InterPro" id="IPR000719">
    <property type="entry name" value="Prot_kinase_dom"/>
</dbReference>
<dbReference type="PRINTS" id="PR01950">
    <property type="entry name" value="LANCSUPER"/>
</dbReference>
<organism evidence="3 4">
    <name type="scientific">Stigmatella aurantiaca (strain DW4/3-1)</name>
    <dbReference type="NCBI Taxonomy" id="378806"/>
    <lineage>
        <taxon>Bacteria</taxon>
        <taxon>Pseudomonadati</taxon>
        <taxon>Myxococcota</taxon>
        <taxon>Myxococcia</taxon>
        <taxon>Myxococcales</taxon>
        <taxon>Cystobacterineae</taxon>
        <taxon>Archangiaceae</taxon>
        <taxon>Stigmatella</taxon>
    </lineage>
</organism>
<dbReference type="Gene3D" id="1.50.10.10">
    <property type="match status" value="1"/>
</dbReference>
<dbReference type="InterPro" id="IPR012341">
    <property type="entry name" value="6hp_glycosidase-like_sf"/>
</dbReference>
<dbReference type="AlphaFoldDB" id="Q096B3"/>
<feature type="region of interest" description="Disordered" evidence="1">
    <location>
        <begin position="544"/>
        <end position="566"/>
    </location>
</feature>
<dbReference type="EMBL" id="AAMD01000031">
    <property type="protein sequence ID" value="EAU67550.1"/>
    <property type="molecule type" value="Genomic_DNA"/>
</dbReference>
<dbReference type="InterPro" id="IPR007822">
    <property type="entry name" value="LANC-like"/>
</dbReference>
<dbReference type="SMART" id="SM01260">
    <property type="entry name" value="LANC_like"/>
    <property type="match status" value="1"/>
</dbReference>
<dbReference type="Proteomes" id="UP000032702">
    <property type="component" value="Unassembled WGS sequence"/>
</dbReference>
<dbReference type="InterPro" id="IPR053524">
    <property type="entry name" value="Aerial_hyphae_peptide-synth"/>
</dbReference>
<dbReference type="Gene3D" id="1.10.510.10">
    <property type="entry name" value="Transferase(Phosphotransferase) domain 1"/>
    <property type="match status" value="1"/>
</dbReference>
<evidence type="ECO:0000313" key="3">
    <source>
        <dbReference type="EMBL" id="EAU67550.1"/>
    </source>
</evidence>
<dbReference type="InterPro" id="IPR011009">
    <property type="entry name" value="Kinase-like_dom_sf"/>
</dbReference>
<dbReference type="Gene3D" id="3.30.200.20">
    <property type="entry name" value="Phosphorylase Kinase, domain 1"/>
    <property type="match status" value="1"/>
</dbReference>
<dbReference type="GO" id="GO:0005524">
    <property type="term" value="F:ATP binding"/>
    <property type="evidence" value="ECO:0007669"/>
    <property type="project" value="InterPro"/>
</dbReference>
<gene>
    <name evidence="3" type="ORF">STIAU_5880</name>
</gene>
<dbReference type="GO" id="GO:0031179">
    <property type="term" value="P:peptide modification"/>
    <property type="evidence" value="ECO:0007669"/>
    <property type="project" value="InterPro"/>
</dbReference>
<dbReference type="CDD" id="cd04791">
    <property type="entry name" value="LanC_SerThrkinase"/>
    <property type="match status" value="1"/>
</dbReference>
<dbReference type="GO" id="GO:0005975">
    <property type="term" value="P:carbohydrate metabolic process"/>
    <property type="evidence" value="ECO:0007669"/>
    <property type="project" value="InterPro"/>
</dbReference>
<dbReference type="PANTHER" id="PTHR44167">
    <property type="entry name" value="OVARIAN-SPECIFIC SERINE/THREONINE-PROTEIN KINASE LOK-RELATED"/>
    <property type="match status" value="1"/>
</dbReference>
<name>Q096B3_STIAD</name>
<proteinExistence type="predicted"/>
<dbReference type="PATRIC" id="fig|378806.16.peg.6766"/>
<dbReference type="SUPFAM" id="SSF158745">
    <property type="entry name" value="LanC-like"/>
    <property type="match status" value="1"/>
</dbReference>
<comment type="caution">
    <text evidence="3">The sequence shown here is derived from an EMBL/GenBank/DDBJ whole genome shotgun (WGS) entry which is preliminary data.</text>
</comment>
<dbReference type="NCBIfam" id="NF038151">
    <property type="entry name" value="lanthi_synth_III"/>
    <property type="match status" value="1"/>
</dbReference>
<accession>Q096B3</accession>
<dbReference type="Pfam" id="PF05147">
    <property type="entry name" value="LANC_like"/>
    <property type="match status" value="1"/>
</dbReference>